<accession>A0A1M7YIX5</accession>
<dbReference type="Proteomes" id="UP000184603">
    <property type="component" value="Unassembled WGS sequence"/>
</dbReference>
<keyword evidence="3" id="KW-1185">Reference proteome</keyword>
<dbReference type="AlphaFoldDB" id="A0A1M7YIX5"/>
<protein>
    <submittedName>
        <fullName evidence="2">Polyketide cyclase / dehydrase and lipid transport</fullName>
    </submittedName>
</protein>
<dbReference type="Gene3D" id="3.30.530.20">
    <property type="match status" value="1"/>
</dbReference>
<proteinExistence type="predicted"/>
<sequence>MVTLRDKRFRVSRSVDASLDSVWLILTDTHLWALWGPSVTAVESGDRYIRAGTTGRVKTALFFWLSFVITTYVDNRSWRWAVGKLQATGHTVEQGADGTTVVSFDMPLWAFFYIPICWLALRRIDSLARQQSS</sequence>
<dbReference type="Pfam" id="PF10604">
    <property type="entry name" value="Polyketide_cyc2"/>
    <property type="match status" value="1"/>
</dbReference>
<dbReference type="InterPro" id="IPR019587">
    <property type="entry name" value="Polyketide_cyclase/dehydratase"/>
</dbReference>
<name>A0A1M7YIX5_9BACT</name>
<dbReference type="SUPFAM" id="SSF55961">
    <property type="entry name" value="Bet v1-like"/>
    <property type="match status" value="1"/>
</dbReference>
<evidence type="ECO:0000313" key="2">
    <source>
        <dbReference type="EMBL" id="SHO52566.1"/>
    </source>
</evidence>
<dbReference type="STRING" id="1121416.SAMN02745220_04626"/>
<reference evidence="2 3" key="1">
    <citation type="submission" date="2016-12" db="EMBL/GenBank/DDBJ databases">
        <authorList>
            <person name="Song W.-J."/>
            <person name="Kurnit D.M."/>
        </authorList>
    </citation>
    <scope>NUCLEOTIDE SEQUENCE [LARGE SCALE GENOMIC DNA]</scope>
    <source>
        <strain evidence="2 3">DSM 18488</strain>
    </source>
</reference>
<dbReference type="OrthoDB" id="9800600at2"/>
<dbReference type="InterPro" id="IPR023393">
    <property type="entry name" value="START-like_dom_sf"/>
</dbReference>
<keyword evidence="1" id="KW-0812">Transmembrane</keyword>
<keyword evidence="1" id="KW-1133">Transmembrane helix</keyword>
<dbReference type="EMBL" id="FRFE01000037">
    <property type="protein sequence ID" value="SHO52566.1"/>
    <property type="molecule type" value="Genomic_DNA"/>
</dbReference>
<dbReference type="RefSeq" id="WP_073616128.1">
    <property type="nucleotide sequence ID" value="NZ_FRFE01000037.1"/>
</dbReference>
<feature type="transmembrane region" description="Helical" evidence="1">
    <location>
        <begin position="106"/>
        <end position="124"/>
    </location>
</feature>
<feature type="transmembrane region" description="Helical" evidence="1">
    <location>
        <begin position="57"/>
        <end position="73"/>
    </location>
</feature>
<evidence type="ECO:0000313" key="3">
    <source>
        <dbReference type="Proteomes" id="UP000184603"/>
    </source>
</evidence>
<organism evidence="2 3">
    <name type="scientific">Desulfopila aestuarii DSM 18488</name>
    <dbReference type="NCBI Taxonomy" id="1121416"/>
    <lineage>
        <taxon>Bacteria</taxon>
        <taxon>Pseudomonadati</taxon>
        <taxon>Thermodesulfobacteriota</taxon>
        <taxon>Desulfobulbia</taxon>
        <taxon>Desulfobulbales</taxon>
        <taxon>Desulfocapsaceae</taxon>
        <taxon>Desulfopila</taxon>
    </lineage>
</organism>
<evidence type="ECO:0000256" key="1">
    <source>
        <dbReference type="SAM" id="Phobius"/>
    </source>
</evidence>
<keyword evidence="1" id="KW-0472">Membrane</keyword>
<gene>
    <name evidence="2" type="ORF">SAMN02745220_04626</name>
</gene>